<dbReference type="SMART" id="SM00421">
    <property type="entry name" value="HTH_LUXR"/>
    <property type="match status" value="1"/>
</dbReference>
<gene>
    <name evidence="6" type="ORF">FA014_05540</name>
</gene>
<dbReference type="EMBL" id="SZYE01000026">
    <property type="protein sequence ID" value="TKR24972.1"/>
    <property type="molecule type" value="Genomic_DNA"/>
</dbReference>
<dbReference type="InterPro" id="IPR027417">
    <property type="entry name" value="P-loop_NTPase"/>
</dbReference>
<dbReference type="RefSeq" id="WP_154728712.1">
    <property type="nucleotide sequence ID" value="NZ_SZYE01000026.1"/>
</dbReference>
<dbReference type="PANTHER" id="PTHR44688:SF16">
    <property type="entry name" value="DNA-BINDING TRANSCRIPTIONAL ACTIVATOR DEVR_DOSR"/>
    <property type="match status" value="1"/>
</dbReference>
<evidence type="ECO:0000256" key="2">
    <source>
        <dbReference type="ARBA" id="ARBA00023125"/>
    </source>
</evidence>
<dbReference type="SUPFAM" id="SSF52540">
    <property type="entry name" value="P-loop containing nucleoside triphosphate hydrolases"/>
    <property type="match status" value="1"/>
</dbReference>
<dbReference type="PRINTS" id="PR00038">
    <property type="entry name" value="HTHLUXR"/>
</dbReference>
<dbReference type="InterPro" id="IPR016032">
    <property type="entry name" value="Sig_transdc_resp-reg_C-effctor"/>
</dbReference>
<accession>A0A7Z8K0F2</accession>
<dbReference type="Proteomes" id="UP000308121">
    <property type="component" value="Unassembled WGS sequence"/>
</dbReference>
<feature type="domain" description="HTH luxR-type" evidence="5">
    <location>
        <begin position="802"/>
        <end position="867"/>
    </location>
</feature>
<dbReference type="InterPro" id="IPR036388">
    <property type="entry name" value="WH-like_DNA-bd_sf"/>
</dbReference>
<dbReference type="OrthoDB" id="3197423at2"/>
<evidence type="ECO:0000259" key="5">
    <source>
        <dbReference type="PROSITE" id="PS50043"/>
    </source>
</evidence>
<dbReference type="GO" id="GO:0003677">
    <property type="term" value="F:DNA binding"/>
    <property type="evidence" value="ECO:0007669"/>
    <property type="project" value="UniProtKB-KW"/>
</dbReference>
<evidence type="ECO:0000313" key="6">
    <source>
        <dbReference type="EMBL" id="TKR24972.1"/>
    </source>
</evidence>
<keyword evidence="2" id="KW-0238">DNA-binding</keyword>
<evidence type="ECO:0000313" key="7">
    <source>
        <dbReference type="Proteomes" id="UP000308121"/>
    </source>
</evidence>
<dbReference type="PROSITE" id="PS00622">
    <property type="entry name" value="HTH_LUXR_1"/>
    <property type="match status" value="1"/>
</dbReference>
<dbReference type="SUPFAM" id="SSF46894">
    <property type="entry name" value="C-terminal effector domain of the bipartite response regulators"/>
    <property type="match status" value="1"/>
</dbReference>
<dbReference type="Gene3D" id="1.10.10.10">
    <property type="entry name" value="Winged helix-like DNA-binding domain superfamily/Winged helix DNA-binding domain"/>
    <property type="match status" value="1"/>
</dbReference>
<evidence type="ECO:0000256" key="4">
    <source>
        <dbReference type="SAM" id="MobiDB-lite"/>
    </source>
</evidence>
<comment type="caution">
    <text evidence="6">The sequence shown here is derived from an EMBL/GenBank/DDBJ whole genome shotgun (WGS) entry which is preliminary data.</text>
</comment>
<dbReference type="GO" id="GO:0006355">
    <property type="term" value="P:regulation of DNA-templated transcription"/>
    <property type="evidence" value="ECO:0007669"/>
    <property type="project" value="InterPro"/>
</dbReference>
<keyword evidence="3" id="KW-0804">Transcription</keyword>
<reference evidence="6 7" key="1">
    <citation type="submission" date="2019-05" db="EMBL/GenBank/DDBJ databases">
        <title>Genome sequence of Cellulomonas hominis strain CS1.</title>
        <authorList>
            <person name="Belmont J."/>
            <person name="Maclea K.S."/>
        </authorList>
    </citation>
    <scope>NUCLEOTIDE SEQUENCE [LARGE SCALE GENOMIC DNA]</scope>
    <source>
        <strain evidence="6 7">CS1</strain>
    </source>
</reference>
<keyword evidence="1" id="KW-0805">Transcription regulation</keyword>
<dbReference type="PANTHER" id="PTHR44688">
    <property type="entry name" value="DNA-BINDING TRANSCRIPTIONAL ACTIVATOR DEVR_DOSR"/>
    <property type="match status" value="1"/>
</dbReference>
<evidence type="ECO:0000256" key="1">
    <source>
        <dbReference type="ARBA" id="ARBA00023015"/>
    </source>
</evidence>
<feature type="region of interest" description="Disordered" evidence="4">
    <location>
        <begin position="322"/>
        <end position="347"/>
    </location>
</feature>
<protein>
    <submittedName>
        <fullName evidence="6">Helix-turn-helix transcriptional regulator</fullName>
    </submittedName>
</protein>
<dbReference type="Pfam" id="PF00196">
    <property type="entry name" value="GerE"/>
    <property type="match status" value="1"/>
</dbReference>
<proteinExistence type="predicted"/>
<evidence type="ECO:0000256" key="3">
    <source>
        <dbReference type="ARBA" id="ARBA00023163"/>
    </source>
</evidence>
<dbReference type="InterPro" id="IPR000792">
    <property type="entry name" value="Tscrpt_reg_LuxR_C"/>
</dbReference>
<dbReference type="CDD" id="cd06170">
    <property type="entry name" value="LuxR_C_like"/>
    <property type="match status" value="1"/>
</dbReference>
<sequence length="867" mass="91620">MTQHVVRQAGADLVAPSVWKPATVPLVDTLDAAAAAATRWVRLGRDVVIRADRGAGRTTCLRAVASAVGTHGYTSVIVDHHHLDPARGWAPGGPRGGRAPQDAAHQIVGDLGSRGVLLLDDLHDLTEPALELLRSILTHSSARLVATASGELVADGRPPALAKILSGRGPAEVELAPLDYAALAQLVADRLDGPADATVVSSVLELSAGNLTTALAVVDAARFARVVRKERGTWSLVGDLDDLPMSSVAHLLVPDLQADALQALQWLARYGPVRAAEVPAEVPEAVLAELLGRRHVVRQHVGPGAAGDLLAVSPPALARALDGRGTGAGAPGAGEHPRPGGAAGRRVGDPVSVAPRAADARWAAQATSFLHAHAREAEAASRAAWEADPSVRTALPYLVRLLRRPACREVRRVFDSTPVAAEADRGRLAMFRLLRHRWSLWQPADGAVSDEPVPEGSDLNAEITALVREAAREDWPDRPLLDRLESVAGACEQPWSGELRLRAAGSLVAAGRYSAAVALADAAGPVPEWMPAEYDHYLEGVRTTALLLSGRVTEAVASARSRLEAAYDDHDLTGIRVHGKTLAHALALAGHPALAWNVVNAVLRLGAPGPLGNSFHRRSLMLGAVLSTRQGVVEVAQQLLHELSRTPVGYRPVLGTRGVLAQAALLRVEGRGAEADDLLWREGAREVAAGWTSSGSDSWAFRSCVPTPDEAAQISALRARVPGSVYDPLLALQVALVDPRVEELESAIRRAPLHMAVELAATALTTLSAARVSVGDRPVATDELVGLVGPTVAGWLRQGPASWGAVAELSRRELEVARLVAAGRTNRDIAEQLHVSRRTVENHVYRALQKLGLSSRHDLGQALVVPR</sequence>
<dbReference type="AlphaFoldDB" id="A0A7Z8K0F2"/>
<organism evidence="6 7">
    <name type="scientific">Cellulomonas hominis</name>
    <dbReference type="NCBI Taxonomy" id="156981"/>
    <lineage>
        <taxon>Bacteria</taxon>
        <taxon>Bacillati</taxon>
        <taxon>Actinomycetota</taxon>
        <taxon>Actinomycetes</taxon>
        <taxon>Micrococcales</taxon>
        <taxon>Cellulomonadaceae</taxon>
        <taxon>Cellulomonas</taxon>
    </lineage>
</organism>
<name>A0A7Z8K0F2_9CELL</name>
<dbReference type="PROSITE" id="PS50043">
    <property type="entry name" value="HTH_LUXR_2"/>
    <property type="match status" value="1"/>
</dbReference>